<accession>G3B4T9</accession>
<dbReference type="GO" id="GO:0003729">
    <property type="term" value="F:mRNA binding"/>
    <property type="evidence" value="ECO:0007669"/>
    <property type="project" value="TreeGrafter"/>
</dbReference>
<dbReference type="OrthoDB" id="21539at2759"/>
<name>G3B4T9_CANTC</name>
<dbReference type="CDD" id="cd01736">
    <property type="entry name" value="LSm14_N"/>
    <property type="match status" value="1"/>
</dbReference>
<dbReference type="PROSITE" id="PS51512">
    <property type="entry name" value="DFDF"/>
    <property type="match status" value="1"/>
</dbReference>
<dbReference type="SUPFAM" id="SSF50182">
    <property type="entry name" value="Sm-like ribonucleoproteins"/>
    <property type="match status" value="1"/>
</dbReference>
<dbReference type="InterPro" id="IPR025762">
    <property type="entry name" value="DFDF"/>
</dbReference>
<dbReference type="PANTHER" id="PTHR13586">
    <property type="entry name" value="SCD6 PROTEIN-RELATED"/>
    <property type="match status" value="1"/>
</dbReference>
<feature type="region of interest" description="Disordered" evidence="1">
    <location>
        <begin position="84"/>
        <end position="176"/>
    </location>
</feature>
<keyword evidence="5" id="KW-1185">Reference proteome</keyword>
<evidence type="ECO:0000256" key="1">
    <source>
        <dbReference type="SAM" id="MobiDB-lite"/>
    </source>
</evidence>
<dbReference type="GO" id="GO:0033962">
    <property type="term" value="P:P-body assembly"/>
    <property type="evidence" value="ECO:0007669"/>
    <property type="project" value="TreeGrafter"/>
</dbReference>
<sequence>MSQYIGKTISLISNKQLRYVGVLDNISAEDATIALKSVRSFGTEGRFSQAGQPNLEVAPGNDIYDYVVFRGNDVKDLSVLDAPLDQITPEPTPTPTPQPGAVPHAPVQTAAPVAQPHQASPQRVQPTPTTTEPPTKASPAQPVPAAVPEPSNAQPKTKSDKKLEYTEDFDFETANSKFVKEIESEKEKPTYQKSSFF</sequence>
<gene>
    <name evidence="4" type="ORF">CANTEDRAFT_113891</name>
</gene>
<evidence type="ECO:0000313" key="5">
    <source>
        <dbReference type="Proteomes" id="UP000000707"/>
    </source>
</evidence>
<dbReference type="InterPro" id="IPR010920">
    <property type="entry name" value="LSM_dom_sf"/>
</dbReference>
<feature type="domain" description="DFDF" evidence="2">
    <location>
        <begin position="157"/>
        <end position="193"/>
    </location>
</feature>
<feature type="domain" description="Sm" evidence="3">
    <location>
        <begin position="1"/>
        <end position="83"/>
    </location>
</feature>
<dbReference type="Proteomes" id="UP000000707">
    <property type="component" value="Unassembled WGS sequence"/>
</dbReference>
<proteinExistence type="predicted"/>
<feature type="non-terminal residue" evidence="4">
    <location>
        <position position="197"/>
    </location>
</feature>
<dbReference type="Pfam" id="PF12701">
    <property type="entry name" value="LSM14"/>
    <property type="match status" value="1"/>
</dbReference>
<dbReference type="EMBL" id="GL996521">
    <property type="protein sequence ID" value="EGV64269.1"/>
    <property type="molecule type" value="Genomic_DNA"/>
</dbReference>
<dbReference type="InterPro" id="IPR047575">
    <property type="entry name" value="Sm"/>
</dbReference>
<feature type="compositionally biased region" description="Low complexity" evidence="1">
    <location>
        <begin position="101"/>
        <end position="119"/>
    </location>
</feature>
<dbReference type="GO" id="GO:0034063">
    <property type="term" value="P:stress granule assembly"/>
    <property type="evidence" value="ECO:0007669"/>
    <property type="project" value="TreeGrafter"/>
</dbReference>
<dbReference type="AlphaFoldDB" id="G3B4T9"/>
<evidence type="ECO:0000259" key="3">
    <source>
        <dbReference type="PROSITE" id="PS52002"/>
    </source>
</evidence>
<reference evidence="4 5" key="1">
    <citation type="journal article" date="2011" name="Proc. Natl. Acad. Sci. U.S.A.">
        <title>Comparative genomics of xylose-fermenting fungi for enhanced biofuel production.</title>
        <authorList>
            <person name="Wohlbach D.J."/>
            <person name="Kuo A."/>
            <person name="Sato T.K."/>
            <person name="Potts K.M."/>
            <person name="Salamov A.A."/>
            <person name="LaButti K.M."/>
            <person name="Sun H."/>
            <person name="Clum A."/>
            <person name="Pangilinan J.L."/>
            <person name="Lindquist E.A."/>
            <person name="Lucas S."/>
            <person name="Lapidus A."/>
            <person name="Jin M."/>
            <person name="Gunawan C."/>
            <person name="Balan V."/>
            <person name="Dale B.E."/>
            <person name="Jeffries T.W."/>
            <person name="Zinkel R."/>
            <person name="Barry K.W."/>
            <person name="Grigoriev I.V."/>
            <person name="Gasch A.P."/>
        </authorList>
    </citation>
    <scope>NUCLEOTIDE SEQUENCE [LARGE SCALE GENOMIC DNA]</scope>
    <source>
        <strain evidence="5">ATCC 10573 / BCRC 21748 / CBS 615 / JCM 9827 / NBRC 10315 / NRRL Y-1498 / VKM Y-70</strain>
    </source>
</reference>
<dbReference type="PANTHER" id="PTHR13586:SF0">
    <property type="entry name" value="TRAILER HITCH, ISOFORM H"/>
    <property type="match status" value="1"/>
</dbReference>
<organism evidence="5">
    <name type="scientific">Candida tenuis (strain ATCC 10573 / BCRC 21748 / CBS 615 / JCM 9827 / NBRC 10315 / NRRL Y-1498 / VKM Y-70)</name>
    <name type="common">Yeast</name>
    <name type="synonym">Yamadazyma tenuis</name>
    <dbReference type="NCBI Taxonomy" id="590646"/>
    <lineage>
        <taxon>Eukaryota</taxon>
        <taxon>Fungi</taxon>
        <taxon>Dikarya</taxon>
        <taxon>Ascomycota</taxon>
        <taxon>Saccharomycotina</taxon>
        <taxon>Pichiomycetes</taxon>
        <taxon>Debaryomycetaceae</taxon>
        <taxon>Yamadazyma</taxon>
    </lineage>
</organism>
<dbReference type="GO" id="GO:0000932">
    <property type="term" value="C:P-body"/>
    <property type="evidence" value="ECO:0007669"/>
    <property type="project" value="TreeGrafter"/>
</dbReference>
<evidence type="ECO:0000313" key="4">
    <source>
        <dbReference type="EMBL" id="EGV64269.1"/>
    </source>
</evidence>
<dbReference type="SMART" id="SM01271">
    <property type="entry name" value="LSM14"/>
    <property type="match status" value="1"/>
</dbReference>
<protein>
    <submittedName>
        <fullName evidence="4">Uncharacterized protein</fullName>
    </submittedName>
</protein>
<evidence type="ECO:0000259" key="2">
    <source>
        <dbReference type="PROSITE" id="PS51512"/>
    </source>
</evidence>
<dbReference type="Gene3D" id="2.30.30.100">
    <property type="match status" value="1"/>
</dbReference>
<feature type="compositionally biased region" description="Pro residues" evidence="1">
    <location>
        <begin position="90"/>
        <end position="100"/>
    </location>
</feature>
<dbReference type="PROSITE" id="PS52002">
    <property type="entry name" value="SM"/>
    <property type="match status" value="1"/>
</dbReference>
<feature type="compositionally biased region" description="Low complexity" evidence="1">
    <location>
        <begin position="126"/>
        <end position="140"/>
    </location>
</feature>
<dbReference type="InterPro" id="IPR025609">
    <property type="entry name" value="Lsm14-like_N"/>
</dbReference>